<evidence type="ECO:0000256" key="4">
    <source>
        <dbReference type="ARBA" id="ARBA00022475"/>
    </source>
</evidence>
<reference evidence="10 11" key="1">
    <citation type="submission" date="2020-05" db="EMBL/GenBank/DDBJ databases">
        <title>Thiomicrorhabdus sediminis sp.nov. and Thiomicrorhabdus xiamenensis sp.nov., novel sulfur-oxidizing bacteria isolated from coastal sediment.</title>
        <authorList>
            <person name="Liu X."/>
        </authorList>
    </citation>
    <scope>NUCLEOTIDE SEQUENCE [LARGE SCALE GENOMIC DNA]</scope>
    <source>
        <strain evidence="10 11">G2</strain>
    </source>
</reference>
<dbReference type="EMBL" id="CP054020">
    <property type="protein sequence ID" value="QKI88233.1"/>
    <property type="molecule type" value="Genomic_DNA"/>
</dbReference>
<evidence type="ECO:0000256" key="1">
    <source>
        <dbReference type="ARBA" id="ARBA00004651"/>
    </source>
</evidence>
<proteinExistence type="inferred from homology"/>
<dbReference type="RefSeq" id="WP_173283829.1">
    <property type="nucleotide sequence ID" value="NZ_CP054020.1"/>
</dbReference>
<evidence type="ECO:0000256" key="5">
    <source>
        <dbReference type="ARBA" id="ARBA00022692"/>
    </source>
</evidence>
<feature type="transmembrane region" description="Helical" evidence="9">
    <location>
        <begin position="20"/>
        <end position="44"/>
    </location>
</feature>
<evidence type="ECO:0000256" key="8">
    <source>
        <dbReference type="ARBA" id="ARBA00023136"/>
    </source>
</evidence>
<evidence type="ECO:0000256" key="9">
    <source>
        <dbReference type="RuleBase" id="RU363064"/>
    </source>
</evidence>
<dbReference type="GO" id="GO:0005283">
    <property type="term" value="F:amino acid:sodium symporter activity"/>
    <property type="evidence" value="ECO:0007669"/>
    <property type="project" value="InterPro"/>
</dbReference>
<evidence type="ECO:0000256" key="7">
    <source>
        <dbReference type="ARBA" id="ARBA00022989"/>
    </source>
</evidence>
<organism evidence="10 11">
    <name type="scientific">Thiomicrorhabdus xiamenensis</name>
    <dbReference type="NCBI Taxonomy" id="2739063"/>
    <lineage>
        <taxon>Bacteria</taxon>
        <taxon>Pseudomonadati</taxon>
        <taxon>Pseudomonadota</taxon>
        <taxon>Gammaproteobacteria</taxon>
        <taxon>Thiotrichales</taxon>
        <taxon>Piscirickettsiaceae</taxon>
        <taxon>Thiomicrorhabdus</taxon>
    </lineage>
</organism>
<comment type="similarity">
    <text evidence="2 9">Belongs to the alanine or glycine:cation symporter (AGCS) (TC 2.A.25) family.</text>
</comment>
<dbReference type="AlphaFoldDB" id="A0A7D4NMU3"/>
<keyword evidence="4" id="KW-1003">Cell membrane</keyword>
<evidence type="ECO:0000256" key="3">
    <source>
        <dbReference type="ARBA" id="ARBA00022448"/>
    </source>
</evidence>
<dbReference type="Proteomes" id="UP000504724">
    <property type="component" value="Chromosome"/>
</dbReference>
<dbReference type="PRINTS" id="PR00175">
    <property type="entry name" value="NAALASMPORT"/>
</dbReference>
<evidence type="ECO:0000313" key="11">
    <source>
        <dbReference type="Proteomes" id="UP000504724"/>
    </source>
</evidence>
<sequence length="453" mass="47781">MQTINQLLSTASGWAWGPVMLTLLLGTGIFLSFRLGFLPLRNLGKAFKMLWRGRHSDKAGDIPPMSALFTALAATVGTGNIAGVAAALFIGGPGAIFWMWVTALIGMATKYSEAVLAVHYRETDEDGRYVGGPMYYIKNGMGDKWKPLAFAFALFGTIAAFGIGNMVQANAVAGAMQSAFSIDNQYTGLALMALIGLVIFGGVKRIAHVATALVPLMAALYVGVSLWILALHWDALPTAVSTIIGNAFTGTAAAGGFAGASIILAIQFGIARGVFSNEAGLGSAPIAHAAAQTDNPVRQGHIAMLGTFIDTIIICTMTALVIMVTGVWTSGETGSVLTSMAYTQGIGSDLGAMLVAVSLAVFAFTTLLGWSYYGERCAEYLSNTRIITPYRILWVIAIFAGAALSDYFNTVLILADLLNALMAIPNLIALLVLSPIVVQLTKAYFHTGKSQRR</sequence>
<keyword evidence="5 9" id="KW-0812">Transmembrane</keyword>
<feature type="transmembrane region" description="Helical" evidence="9">
    <location>
        <begin position="243"/>
        <end position="266"/>
    </location>
</feature>
<feature type="transmembrane region" description="Helical" evidence="9">
    <location>
        <begin position="186"/>
        <end position="203"/>
    </location>
</feature>
<gene>
    <name evidence="10" type="ORF">HQN79_00905</name>
</gene>
<feature type="transmembrane region" description="Helical" evidence="9">
    <location>
        <begin position="308"/>
        <end position="330"/>
    </location>
</feature>
<dbReference type="Pfam" id="PF01235">
    <property type="entry name" value="Na_Ala_symp"/>
    <property type="match status" value="1"/>
</dbReference>
<keyword evidence="8 9" id="KW-0472">Membrane</keyword>
<name>A0A7D4NMU3_9GAMM</name>
<dbReference type="InterPro" id="IPR001463">
    <property type="entry name" value="Na/Ala_symport"/>
</dbReference>
<keyword evidence="6 9" id="KW-0769">Symport</keyword>
<dbReference type="NCBIfam" id="TIGR00835">
    <property type="entry name" value="agcS"/>
    <property type="match status" value="1"/>
</dbReference>
<keyword evidence="11" id="KW-1185">Reference proteome</keyword>
<dbReference type="PANTHER" id="PTHR30330">
    <property type="entry name" value="AGSS FAMILY TRANSPORTER, SODIUM-ALANINE"/>
    <property type="match status" value="1"/>
</dbReference>
<feature type="transmembrane region" description="Helical" evidence="9">
    <location>
        <begin position="148"/>
        <end position="166"/>
    </location>
</feature>
<dbReference type="GO" id="GO:0005886">
    <property type="term" value="C:plasma membrane"/>
    <property type="evidence" value="ECO:0007669"/>
    <property type="project" value="UniProtKB-SubCell"/>
</dbReference>
<keyword evidence="3 9" id="KW-0813">Transport</keyword>
<feature type="transmembrane region" description="Helical" evidence="9">
    <location>
        <begin position="65"/>
        <end position="90"/>
    </location>
</feature>
<accession>A0A7D4NMU3</accession>
<protein>
    <submittedName>
        <fullName evidence="10">Sodium:alanine symporter family protein</fullName>
    </submittedName>
</protein>
<feature type="transmembrane region" description="Helical" evidence="9">
    <location>
        <begin position="392"/>
        <end position="415"/>
    </location>
</feature>
<evidence type="ECO:0000313" key="10">
    <source>
        <dbReference type="EMBL" id="QKI88233.1"/>
    </source>
</evidence>
<evidence type="ECO:0000256" key="2">
    <source>
        <dbReference type="ARBA" id="ARBA00009261"/>
    </source>
</evidence>
<keyword evidence="9" id="KW-0997">Cell inner membrane</keyword>
<feature type="transmembrane region" description="Helical" evidence="9">
    <location>
        <begin position="350"/>
        <end position="372"/>
    </location>
</feature>
<feature type="transmembrane region" description="Helical" evidence="9">
    <location>
        <begin position="427"/>
        <end position="445"/>
    </location>
</feature>
<feature type="transmembrane region" description="Helical" evidence="9">
    <location>
        <begin position="210"/>
        <end position="231"/>
    </location>
</feature>
<dbReference type="Gene3D" id="1.20.1740.10">
    <property type="entry name" value="Amino acid/polyamine transporter I"/>
    <property type="match status" value="1"/>
</dbReference>
<keyword evidence="7 9" id="KW-1133">Transmembrane helix</keyword>
<comment type="subcellular location">
    <subcellularLocation>
        <location evidence="9">Cell inner membrane</location>
        <topology evidence="9">Multi-pass membrane protein</topology>
    </subcellularLocation>
    <subcellularLocation>
        <location evidence="1">Cell membrane</location>
        <topology evidence="1">Multi-pass membrane protein</topology>
    </subcellularLocation>
</comment>
<dbReference type="FunFam" id="1.20.1740.10:FF:000004">
    <property type="entry name" value="Sodium:alanine symporter family protein"/>
    <property type="match status" value="1"/>
</dbReference>
<dbReference type="KEGG" id="txa:HQN79_00905"/>
<evidence type="ECO:0000256" key="6">
    <source>
        <dbReference type="ARBA" id="ARBA00022847"/>
    </source>
</evidence>
<dbReference type="PROSITE" id="PS00873">
    <property type="entry name" value="NA_ALANINE_SYMP"/>
    <property type="match status" value="1"/>
</dbReference>
<dbReference type="PANTHER" id="PTHR30330:SF3">
    <property type="entry name" value="TRANSCRIPTIONAL REGULATOR, LRP FAMILY"/>
    <property type="match status" value="1"/>
</dbReference>